<dbReference type="PANTHER" id="PTHR48086:SF3">
    <property type="entry name" value="SODIUM_PROLINE SYMPORTER"/>
    <property type="match status" value="1"/>
</dbReference>
<dbReference type="CDD" id="cd11477">
    <property type="entry name" value="SLC5sbd_u1"/>
    <property type="match status" value="1"/>
</dbReference>
<organism evidence="15 16">
    <name type="scientific">Terrimonas ginsenosidimutans</name>
    <dbReference type="NCBI Taxonomy" id="2908004"/>
    <lineage>
        <taxon>Bacteria</taxon>
        <taxon>Pseudomonadati</taxon>
        <taxon>Bacteroidota</taxon>
        <taxon>Chitinophagia</taxon>
        <taxon>Chitinophagales</taxon>
        <taxon>Chitinophagaceae</taxon>
        <taxon>Terrimonas</taxon>
    </lineage>
</organism>
<comment type="catalytic activity">
    <reaction evidence="12">
        <text>L-proline(in) + Na(+)(in) = L-proline(out) + Na(+)(out)</text>
        <dbReference type="Rhea" id="RHEA:28967"/>
        <dbReference type="ChEBI" id="CHEBI:29101"/>
        <dbReference type="ChEBI" id="CHEBI:60039"/>
    </reaction>
</comment>
<feature type="transmembrane region" description="Helical" evidence="14">
    <location>
        <begin position="81"/>
        <end position="99"/>
    </location>
</feature>
<feature type="transmembrane region" description="Helical" evidence="14">
    <location>
        <begin position="308"/>
        <end position="334"/>
    </location>
</feature>
<keyword evidence="8" id="KW-0915">Sodium</keyword>
<keyword evidence="4" id="KW-1003">Cell membrane</keyword>
<feature type="transmembrane region" description="Helical" evidence="14">
    <location>
        <begin position="6"/>
        <end position="25"/>
    </location>
</feature>
<evidence type="ECO:0000256" key="2">
    <source>
        <dbReference type="ARBA" id="ARBA00006434"/>
    </source>
</evidence>
<feature type="transmembrane region" description="Helical" evidence="14">
    <location>
        <begin position="436"/>
        <end position="454"/>
    </location>
</feature>
<keyword evidence="9" id="KW-0406">Ion transport</keyword>
<evidence type="ECO:0000256" key="1">
    <source>
        <dbReference type="ARBA" id="ARBA00004651"/>
    </source>
</evidence>
<sequence length="608" mass="68262">MKLTLLDVSIILLYLATMVVIGWVLRKKARQNKESYLLGGKKLPWYMLGMSDASDMFDISGTMWMVALCFVYGMKSIWIPWLWPVFNQVFLMMFLSKWLRRSNATTGAEWLTTRFGTKGRGVKGSHTVVVAFALLSCLGFLAYGFVGLGKFIEIFVPWDAVKEYIPFNISAEFVPHFYGIVFTLFAMFYSILGGMHSIVLGDFIKYIIMTIACISVAVIAMMHLRDHPLNVPEGWANPFFGWKLDLDWSKIVPAADKKIAADGFGVFGFFFMMMLFKGVFASLAGPAPNYDMQKILSTRSPKDASKMSGFVSIILLPVRYSLIIGLTVLGLLYYDQMNLDGGSGTDFERILPATINSFLPAGILGLVLTGLLGAFMGTFSGTLNAAQAYIVNDIYLKYVNPNATTKKVISMNYLAGVVVVTLGIILGFYAKDVNSVLQWIVGALYGGYIAANMLKWYWWRFNANGFFWGMASGIISALIFPYLFPDTLALYYWPLLFLISLVGSFVGTYTAPATDMQLLKEFYRTIKPWGFWKPVHQQVITDDPAFQPNKRFGLDMFNVVLGIIGQCCLTILPMFVVLWLKLPLLITVAILAVIIVVLKRTWWNKLEN</sequence>
<protein>
    <submittedName>
        <fullName evidence="15">Na+:solute symporter</fullName>
    </submittedName>
</protein>
<keyword evidence="11" id="KW-0739">Sodium transport</keyword>
<feature type="transmembrane region" description="Helical" evidence="14">
    <location>
        <begin position="582"/>
        <end position="598"/>
    </location>
</feature>
<evidence type="ECO:0000256" key="10">
    <source>
        <dbReference type="ARBA" id="ARBA00023136"/>
    </source>
</evidence>
<keyword evidence="3" id="KW-0813">Transport</keyword>
<evidence type="ECO:0000256" key="7">
    <source>
        <dbReference type="ARBA" id="ARBA00022989"/>
    </source>
</evidence>
<keyword evidence="5 14" id="KW-0812">Transmembrane</keyword>
<feature type="transmembrane region" description="Helical" evidence="14">
    <location>
        <begin position="206"/>
        <end position="224"/>
    </location>
</feature>
<dbReference type="InterPro" id="IPR050277">
    <property type="entry name" value="Sodium:Solute_Symporter"/>
</dbReference>
<dbReference type="Proteomes" id="UP001165367">
    <property type="component" value="Unassembled WGS sequence"/>
</dbReference>
<dbReference type="PANTHER" id="PTHR48086">
    <property type="entry name" value="SODIUM/PROLINE SYMPORTER-RELATED"/>
    <property type="match status" value="1"/>
</dbReference>
<name>A0ABS9KPZ1_9BACT</name>
<evidence type="ECO:0000256" key="3">
    <source>
        <dbReference type="ARBA" id="ARBA00022448"/>
    </source>
</evidence>
<evidence type="ECO:0000256" key="11">
    <source>
        <dbReference type="ARBA" id="ARBA00023201"/>
    </source>
</evidence>
<proteinExistence type="inferred from homology"/>
<feature type="transmembrane region" description="Helical" evidence="14">
    <location>
        <begin position="354"/>
        <end position="375"/>
    </location>
</feature>
<feature type="transmembrane region" description="Helical" evidence="14">
    <location>
        <begin position="128"/>
        <end position="156"/>
    </location>
</feature>
<feature type="transmembrane region" description="Helical" evidence="14">
    <location>
        <begin position="176"/>
        <end position="194"/>
    </location>
</feature>
<dbReference type="RefSeq" id="WP_237870745.1">
    <property type="nucleotide sequence ID" value="NZ_JAKLTR010000004.1"/>
</dbReference>
<evidence type="ECO:0000256" key="5">
    <source>
        <dbReference type="ARBA" id="ARBA00022692"/>
    </source>
</evidence>
<keyword evidence="16" id="KW-1185">Reference proteome</keyword>
<dbReference type="PROSITE" id="PS50283">
    <property type="entry name" value="NA_SOLUT_SYMP_3"/>
    <property type="match status" value="1"/>
</dbReference>
<evidence type="ECO:0000256" key="13">
    <source>
        <dbReference type="RuleBase" id="RU362091"/>
    </source>
</evidence>
<dbReference type="InterPro" id="IPR001734">
    <property type="entry name" value="Na/solute_symporter"/>
</dbReference>
<comment type="subcellular location">
    <subcellularLocation>
        <location evidence="1">Cell membrane</location>
        <topology evidence="1">Multi-pass membrane protein</topology>
    </subcellularLocation>
</comment>
<evidence type="ECO:0000256" key="14">
    <source>
        <dbReference type="SAM" id="Phobius"/>
    </source>
</evidence>
<dbReference type="EMBL" id="JAKLTR010000004">
    <property type="protein sequence ID" value="MCG2614390.1"/>
    <property type="molecule type" value="Genomic_DNA"/>
</dbReference>
<evidence type="ECO:0000256" key="8">
    <source>
        <dbReference type="ARBA" id="ARBA00023053"/>
    </source>
</evidence>
<feature type="transmembrane region" description="Helical" evidence="14">
    <location>
        <begin position="266"/>
        <end position="287"/>
    </location>
</feature>
<keyword evidence="6" id="KW-0769">Symport</keyword>
<feature type="transmembrane region" description="Helical" evidence="14">
    <location>
        <begin position="466"/>
        <end position="484"/>
    </location>
</feature>
<feature type="transmembrane region" description="Helical" evidence="14">
    <location>
        <begin position="490"/>
        <end position="511"/>
    </location>
</feature>
<evidence type="ECO:0000313" key="16">
    <source>
        <dbReference type="Proteomes" id="UP001165367"/>
    </source>
</evidence>
<keyword evidence="10 14" id="KW-0472">Membrane</keyword>
<dbReference type="Gene3D" id="1.20.1730.10">
    <property type="entry name" value="Sodium/glucose cotransporter"/>
    <property type="match status" value="1"/>
</dbReference>
<dbReference type="InterPro" id="IPR038377">
    <property type="entry name" value="Na/Glc_symporter_sf"/>
</dbReference>
<evidence type="ECO:0000313" key="15">
    <source>
        <dbReference type="EMBL" id="MCG2614390.1"/>
    </source>
</evidence>
<reference evidence="15" key="1">
    <citation type="submission" date="2022-01" db="EMBL/GenBank/DDBJ databases">
        <authorList>
            <person name="Jo J.-H."/>
            <person name="Im W.-T."/>
        </authorList>
    </citation>
    <scope>NUCLEOTIDE SEQUENCE</scope>
    <source>
        <strain evidence="15">NA20</strain>
    </source>
</reference>
<accession>A0ABS9KPZ1</accession>
<feature type="transmembrane region" description="Helical" evidence="14">
    <location>
        <begin position="556"/>
        <end position="576"/>
    </location>
</feature>
<feature type="transmembrane region" description="Helical" evidence="14">
    <location>
        <begin position="56"/>
        <end position="75"/>
    </location>
</feature>
<feature type="transmembrane region" description="Helical" evidence="14">
    <location>
        <begin position="411"/>
        <end position="430"/>
    </location>
</feature>
<comment type="caution">
    <text evidence="15">The sequence shown here is derived from an EMBL/GenBank/DDBJ whole genome shotgun (WGS) entry which is preliminary data.</text>
</comment>
<dbReference type="Pfam" id="PF00474">
    <property type="entry name" value="SSF"/>
    <property type="match status" value="1"/>
</dbReference>
<keyword evidence="7 14" id="KW-1133">Transmembrane helix</keyword>
<comment type="similarity">
    <text evidence="2 13">Belongs to the sodium:solute symporter (SSF) (TC 2.A.21) family.</text>
</comment>
<evidence type="ECO:0000256" key="6">
    <source>
        <dbReference type="ARBA" id="ARBA00022847"/>
    </source>
</evidence>
<gene>
    <name evidence="15" type="ORF">LZZ85_08870</name>
</gene>
<evidence type="ECO:0000256" key="12">
    <source>
        <dbReference type="ARBA" id="ARBA00033708"/>
    </source>
</evidence>
<evidence type="ECO:0000256" key="4">
    <source>
        <dbReference type="ARBA" id="ARBA00022475"/>
    </source>
</evidence>
<evidence type="ECO:0000256" key="9">
    <source>
        <dbReference type="ARBA" id="ARBA00023065"/>
    </source>
</evidence>